<keyword evidence="1" id="KW-0732">Signal</keyword>
<keyword evidence="3" id="KW-1185">Reference proteome</keyword>
<feature type="chain" id="PRO_5044753604" description="Pectinesterase inhibitor domain-containing protein" evidence="1">
    <location>
        <begin position="23"/>
        <end position="170"/>
    </location>
</feature>
<comment type="caution">
    <text evidence="2">The sequence shown here is derived from an EMBL/GenBank/DDBJ whole genome shotgun (WGS) entry which is preliminary data.</text>
</comment>
<gene>
    <name evidence="2" type="ORF">CASFOL_007309</name>
</gene>
<protein>
    <recommendedName>
        <fullName evidence="4">Pectinesterase inhibitor domain-containing protein</fullName>
    </recommendedName>
</protein>
<accession>A0ABD3ECP2</accession>
<dbReference type="Proteomes" id="UP001632038">
    <property type="component" value="Unassembled WGS sequence"/>
</dbReference>
<dbReference type="EMBL" id="JAVIJP010000007">
    <property type="protein sequence ID" value="KAL3650906.1"/>
    <property type="molecule type" value="Genomic_DNA"/>
</dbReference>
<evidence type="ECO:0000313" key="2">
    <source>
        <dbReference type="EMBL" id="KAL3650906.1"/>
    </source>
</evidence>
<organism evidence="2 3">
    <name type="scientific">Castilleja foliolosa</name>
    <dbReference type="NCBI Taxonomy" id="1961234"/>
    <lineage>
        <taxon>Eukaryota</taxon>
        <taxon>Viridiplantae</taxon>
        <taxon>Streptophyta</taxon>
        <taxon>Embryophyta</taxon>
        <taxon>Tracheophyta</taxon>
        <taxon>Spermatophyta</taxon>
        <taxon>Magnoliopsida</taxon>
        <taxon>eudicotyledons</taxon>
        <taxon>Gunneridae</taxon>
        <taxon>Pentapetalae</taxon>
        <taxon>asterids</taxon>
        <taxon>lamiids</taxon>
        <taxon>Lamiales</taxon>
        <taxon>Orobanchaceae</taxon>
        <taxon>Pedicularideae</taxon>
        <taxon>Castillejinae</taxon>
        <taxon>Castilleja</taxon>
    </lineage>
</organism>
<evidence type="ECO:0000256" key="1">
    <source>
        <dbReference type="SAM" id="SignalP"/>
    </source>
</evidence>
<reference evidence="3" key="1">
    <citation type="journal article" date="2024" name="IScience">
        <title>Strigolactones Initiate the Formation of Haustorium-like Structures in Castilleja.</title>
        <authorList>
            <person name="Buerger M."/>
            <person name="Peterson D."/>
            <person name="Chory J."/>
        </authorList>
    </citation>
    <scope>NUCLEOTIDE SEQUENCE [LARGE SCALE GENOMIC DNA]</scope>
</reference>
<evidence type="ECO:0008006" key="4">
    <source>
        <dbReference type="Google" id="ProtNLM"/>
    </source>
</evidence>
<evidence type="ECO:0000313" key="3">
    <source>
        <dbReference type="Proteomes" id="UP001632038"/>
    </source>
</evidence>
<feature type="signal peptide" evidence="1">
    <location>
        <begin position="1"/>
        <end position="22"/>
    </location>
</feature>
<proteinExistence type="predicted"/>
<dbReference type="AlphaFoldDB" id="A0ABD3ECP2"/>
<sequence>MIKNTTFFLVLTITLTASMGWAMEPDPDDSYSQKLKARDAITLGIEELQGLTNFVKLIPQLKILQVTHQTPELDLCVNHMVHDLDAMKSTLHRLRHLKHTNLSSDANSVKRMMAHGENLGKACGKSFRNVDEIVRSMLTRKLGDLSMVISAVVQHVSKMERDIKPAGGDS</sequence>
<name>A0ABD3ECP2_9LAMI</name>